<accession>A0ABS6WMH3</accession>
<dbReference type="RefSeq" id="WP_219201029.1">
    <property type="nucleotide sequence ID" value="NZ_JAHWQX010000002.1"/>
</dbReference>
<dbReference type="GO" id="GO:0016746">
    <property type="term" value="F:acyltransferase activity"/>
    <property type="evidence" value="ECO:0007669"/>
    <property type="project" value="UniProtKB-KW"/>
</dbReference>
<keyword evidence="2" id="KW-0808">Transferase</keyword>
<proteinExistence type="predicted"/>
<evidence type="ECO:0000313" key="2">
    <source>
        <dbReference type="EMBL" id="MBW3097090.1"/>
    </source>
</evidence>
<organism evidence="2 3">
    <name type="scientific">Pseudohoeflea coraliihabitans</name>
    <dbReference type="NCBI Taxonomy" id="2860393"/>
    <lineage>
        <taxon>Bacteria</taxon>
        <taxon>Pseudomonadati</taxon>
        <taxon>Pseudomonadota</taxon>
        <taxon>Alphaproteobacteria</taxon>
        <taxon>Hyphomicrobiales</taxon>
        <taxon>Rhizobiaceae</taxon>
        <taxon>Pseudohoeflea</taxon>
    </lineage>
</organism>
<dbReference type="Proteomes" id="UP001430804">
    <property type="component" value="Unassembled WGS sequence"/>
</dbReference>
<keyword evidence="2" id="KW-0012">Acyltransferase</keyword>
<keyword evidence="3" id="KW-1185">Reference proteome</keyword>
<protein>
    <submittedName>
        <fullName evidence="2">Lysophospholipid acyltransferase family protein</fullName>
    </submittedName>
</protein>
<comment type="caution">
    <text evidence="2">The sequence shown here is derived from an EMBL/GenBank/DDBJ whole genome shotgun (WGS) entry which is preliminary data.</text>
</comment>
<gene>
    <name evidence="2" type="ORF">KY465_07340</name>
</gene>
<sequence>MSDMKSATTVGRAKTRRKGVLRRLGRTILRSNSFQSTAALLVERWFRFTCASNPEMLGSDDLNAVVGDRWPVIIALWHGQQLLVPFLAPPEQDFACLFSRSADAEINARIVQRMGFTVVRGSGGRHQRSASAAKKGGVSATLALCNALNAGSSVVMIADISKGEPRRAGEGIVRLARLSGRPILPVAVATSRYHVIEKSWDKTTINLPFGKRCVRIGAPIEVAADGAQQTLDAAREAVTASLNRLTEEVYAAVEKSS</sequence>
<name>A0ABS6WMH3_9HYPH</name>
<evidence type="ECO:0000259" key="1">
    <source>
        <dbReference type="Pfam" id="PF04028"/>
    </source>
</evidence>
<dbReference type="Pfam" id="PF04028">
    <property type="entry name" value="DUF374"/>
    <property type="match status" value="1"/>
</dbReference>
<dbReference type="CDD" id="cd07983">
    <property type="entry name" value="LPLAT_DUF374-like"/>
    <property type="match status" value="1"/>
</dbReference>
<dbReference type="EMBL" id="JAHWQX010000002">
    <property type="protein sequence ID" value="MBW3097090.1"/>
    <property type="molecule type" value="Genomic_DNA"/>
</dbReference>
<dbReference type="InterPro" id="IPR007172">
    <property type="entry name" value="DUF374"/>
</dbReference>
<evidence type="ECO:0000313" key="3">
    <source>
        <dbReference type="Proteomes" id="UP001430804"/>
    </source>
</evidence>
<feature type="domain" description="DUF374" evidence="1">
    <location>
        <begin position="89"/>
        <end position="163"/>
    </location>
</feature>
<reference evidence="2" key="1">
    <citation type="submission" date="2021-07" db="EMBL/GenBank/DDBJ databases">
        <title>Pseudohoeflea marina sp. nov. a polyhydroxyalcanoate-producing bacterium.</title>
        <authorList>
            <person name="Zheng W."/>
            <person name="Yu S."/>
            <person name="Huang Y."/>
        </authorList>
    </citation>
    <scope>NUCLEOTIDE SEQUENCE</scope>
    <source>
        <strain evidence="2">DP4N28-3</strain>
    </source>
</reference>